<evidence type="ECO:0000313" key="5">
    <source>
        <dbReference type="Proteomes" id="UP000054821"/>
    </source>
</evidence>
<dbReference type="RefSeq" id="XP_024405923.1">
    <property type="nucleotide sequence ID" value="XM_024549338.1"/>
</dbReference>
<dbReference type="STRING" id="398673.A0A2P4ZS28"/>
<feature type="repeat" description="ANK" evidence="3">
    <location>
        <begin position="233"/>
        <end position="265"/>
    </location>
</feature>
<dbReference type="PROSITE" id="PS50088">
    <property type="entry name" value="ANK_REPEAT"/>
    <property type="match status" value="3"/>
</dbReference>
<evidence type="ECO:0000313" key="4">
    <source>
        <dbReference type="EMBL" id="PON27107.1"/>
    </source>
</evidence>
<dbReference type="PANTHER" id="PTHR24123">
    <property type="entry name" value="ANKYRIN REPEAT-CONTAINING"/>
    <property type="match status" value="1"/>
</dbReference>
<protein>
    <submittedName>
        <fullName evidence="4">Uncharacterized protein</fullName>
    </submittedName>
</protein>
<feature type="repeat" description="ANK" evidence="3">
    <location>
        <begin position="300"/>
        <end position="332"/>
    </location>
</feature>
<evidence type="ECO:0000256" key="1">
    <source>
        <dbReference type="ARBA" id="ARBA00022737"/>
    </source>
</evidence>
<dbReference type="GeneID" id="29980689"/>
<feature type="repeat" description="ANK" evidence="3">
    <location>
        <begin position="200"/>
        <end position="232"/>
    </location>
</feature>
<comment type="caution">
    <text evidence="4">The sequence shown here is derived from an EMBL/GenBank/DDBJ whole genome shotgun (WGS) entry which is preliminary data.</text>
</comment>
<keyword evidence="1" id="KW-0677">Repeat</keyword>
<organism evidence="4 5">
    <name type="scientific">Trichoderma gamsii</name>
    <dbReference type="NCBI Taxonomy" id="398673"/>
    <lineage>
        <taxon>Eukaryota</taxon>
        <taxon>Fungi</taxon>
        <taxon>Dikarya</taxon>
        <taxon>Ascomycota</taxon>
        <taxon>Pezizomycotina</taxon>
        <taxon>Sordariomycetes</taxon>
        <taxon>Hypocreomycetidae</taxon>
        <taxon>Hypocreales</taxon>
        <taxon>Hypocreaceae</taxon>
        <taxon>Trichoderma</taxon>
    </lineage>
</organism>
<dbReference type="PROSITE" id="PS50297">
    <property type="entry name" value="ANK_REP_REGION"/>
    <property type="match status" value="2"/>
</dbReference>
<dbReference type="SUPFAM" id="SSF48403">
    <property type="entry name" value="Ankyrin repeat"/>
    <property type="match status" value="2"/>
</dbReference>
<name>A0A2P4ZS28_9HYPO</name>
<dbReference type="AlphaFoldDB" id="A0A2P4ZS28"/>
<evidence type="ECO:0000256" key="2">
    <source>
        <dbReference type="ARBA" id="ARBA00023043"/>
    </source>
</evidence>
<dbReference type="EMBL" id="JPDN02000011">
    <property type="protein sequence ID" value="PON27107.1"/>
    <property type="molecule type" value="Genomic_DNA"/>
</dbReference>
<dbReference type="SMART" id="SM00248">
    <property type="entry name" value="ANK"/>
    <property type="match status" value="7"/>
</dbReference>
<dbReference type="Proteomes" id="UP000054821">
    <property type="component" value="Unassembled WGS sequence"/>
</dbReference>
<evidence type="ECO:0000256" key="3">
    <source>
        <dbReference type="PROSITE-ProRule" id="PRU00023"/>
    </source>
</evidence>
<dbReference type="InterPro" id="IPR002110">
    <property type="entry name" value="Ankyrin_rpt"/>
</dbReference>
<reference evidence="4 5" key="1">
    <citation type="journal article" date="2016" name="Genome Announc.">
        <title>Draft Whole-Genome Sequence of Trichoderma gamsii T6085, a Promising Biocontrol Agent of Fusarium Head Blight on Wheat.</title>
        <authorList>
            <person name="Baroncelli R."/>
            <person name="Zapparata A."/>
            <person name="Piaggeschi G."/>
            <person name="Sarrocco S."/>
            <person name="Vannacci G."/>
        </authorList>
    </citation>
    <scope>NUCLEOTIDE SEQUENCE [LARGE SCALE GENOMIC DNA]</scope>
    <source>
        <strain evidence="4 5">T6085</strain>
    </source>
</reference>
<keyword evidence="5" id="KW-1185">Reference proteome</keyword>
<keyword evidence="2 3" id="KW-0040">ANK repeat</keyword>
<dbReference type="PRINTS" id="PR01415">
    <property type="entry name" value="ANKYRIN"/>
</dbReference>
<sequence>MAITQLLSKAFSSIQHGEDNNGMDSHRWLPVTWAMHEGRRDSLEILLSYEKTSFGSTRKCKDNPVRLACKASVDGDLIQRLLDDPRAYVNARSKEGWAVVHWDLDINTPNANDMTCLEQIFLKDIFNKNIDQGAKLLLLCAQQDLEAIVNPLLLKYQLDSMAIDTNGRKLAHWESEFHWRSTSSLVESKPLTWLDHASNDGRTALHVAAENRNQVAAEYLLQAGANYHLKDSSGRRPIHIAAECGHRSITYLLLKQPVHNYGKDQHGRSLLQFLVMWHSDAFVRKCMRVLHGKVDVEDQFGRTPLHYASIFQNSPAVSVLLELGAEPNLRDKAESTHLHYMYAAEPGSPKSVELLIRAEADIHAKHIPAQRVLENYVRRLEALGADINAKDHYGCTPLHVAVKSGNRVTAEAFLGSSKIKPSIEDERVLTALDWAVVDEHEAIADAIRYRGGEHSVDWKSRLRPLYQP</sequence>
<dbReference type="Pfam" id="PF12796">
    <property type="entry name" value="Ank_2"/>
    <property type="match status" value="2"/>
</dbReference>
<dbReference type="Pfam" id="PF00023">
    <property type="entry name" value="Ank"/>
    <property type="match status" value="1"/>
</dbReference>
<dbReference type="InterPro" id="IPR036770">
    <property type="entry name" value="Ankyrin_rpt-contain_sf"/>
</dbReference>
<dbReference type="Gene3D" id="1.25.40.20">
    <property type="entry name" value="Ankyrin repeat-containing domain"/>
    <property type="match status" value="4"/>
</dbReference>
<dbReference type="PANTHER" id="PTHR24123:SF33">
    <property type="entry name" value="PROTEIN HOS4"/>
    <property type="match status" value="1"/>
</dbReference>
<dbReference type="InterPro" id="IPR051165">
    <property type="entry name" value="Multifunctional_ANK_Repeat"/>
</dbReference>
<accession>A0A2P4ZS28</accession>
<gene>
    <name evidence="4" type="ORF">TGAM01_v204056</name>
</gene>
<proteinExistence type="predicted"/>